<evidence type="ECO:0000313" key="2">
    <source>
        <dbReference type="EMBL" id="KAJ7726089.1"/>
    </source>
</evidence>
<accession>A0AAD7HS65</accession>
<comment type="caution">
    <text evidence="2">The sequence shown here is derived from an EMBL/GenBank/DDBJ whole genome shotgun (WGS) entry which is preliminary data.</text>
</comment>
<proteinExistence type="predicted"/>
<name>A0AAD7HS65_9AGAR</name>
<dbReference type="AlphaFoldDB" id="A0AAD7HS65"/>
<evidence type="ECO:0000256" key="1">
    <source>
        <dbReference type="SAM" id="MobiDB-lite"/>
    </source>
</evidence>
<dbReference type="EMBL" id="JARKIB010000189">
    <property type="protein sequence ID" value="KAJ7726089.1"/>
    <property type="molecule type" value="Genomic_DNA"/>
</dbReference>
<organism evidence="2 3">
    <name type="scientific">Mycena metata</name>
    <dbReference type="NCBI Taxonomy" id="1033252"/>
    <lineage>
        <taxon>Eukaryota</taxon>
        <taxon>Fungi</taxon>
        <taxon>Dikarya</taxon>
        <taxon>Basidiomycota</taxon>
        <taxon>Agaricomycotina</taxon>
        <taxon>Agaricomycetes</taxon>
        <taxon>Agaricomycetidae</taxon>
        <taxon>Agaricales</taxon>
        <taxon>Marasmiineae</taxon>
        <taxon>Mycenaceae</taxon>
        <taxon>Mycena</taxon>
    </lineage>
</organism>
<protein>
    <submittedName>
        <fullName evidence="2">Uncharacterized protein</fullName>
    </submittedName>
</protein>
<dbReference type="Proteomes" id="UP001215598">
    <property type="component" value="Unassembled WGS sequence"/>
</dbReference>
<evidence type="ECO:0000313" key="3">
    <source>
        <dbReference type="Proteomes" id="UP001215598"/>
    </source>
</evidence>
<feature type="compositionally biased region" description="Low complexity" evidence="1">
    <location>
        <begin position="47"/>
        <end position="65"/>
    </location>
</feature>
<reference evidence="2" key="1">
    <citation type="submission" date="2023-03" db="EMBL/GenBank/DDBJ databases">
        <title>Massive genome expansion in bonnet fungi (Mycena s.s.) driven by repeated elements and novel gene families across ecological guilds.</title>
        <authorList>
            <consortium name="Lawrence Berkeley National Laboratory"/>
            <person name="Harder C.B."/>
            <person name="Miyauchi S."/>
            <person name="Viragh M."/>
            <person name="Kuo A."/>
            <person name="Thoen E."/>
            <person name="Andreopoulos B."/>
            <person name="Lu D."/>
            <person name="Skrede I."/>
            <person name="Drula E."/>
            <person name="Henrissat B."/>
            <person name="Morin E."/>
            <person name="Kohler A."/>
            <person name="Barry K."/>
            <person name="LaButti K."/>
            <person name="Morin E."/>
            <person name="Salamov A."/>
            <person name="Lipzen A."/>
            <person name="Mereny Z."/>
            <person name="Hegedus B."/>
            <person name="Baldrian P."/>
            <person name="Stursova M."/>
            <person name="Weitz H."/>
            <person name="Taylor A."/>
            <person name="Grigoriev I.V."/>
            <person name="Nagy L.G."/>
            <person name="Martin F."/>
            <person name="Kauserud H."/>
        </authorList>
    </citation>
    <scope>NUCLEOTIDE SEQUENCE</scope>
    <source>
        <strain evidence="2">CBHHK182m</strain>
    </source>
</reference>
<sequence length="234" mass="25638">MNIAIINARLMSTCPDYMDPSHHFVPLLHHLHPPPDAGANSESSCGPTLTSRPTLTSPLSNSNNSGKSAGKVGVLLLTTHLPHPHPSQTPSSRTRAVILTEVGWRFQCGQNPTRPRIPSMYASAIRVQMRSIQVPGTPAQHRRSKNSHYYVSGTSVTRVKRRTGVEETEAGREMQGADHSRYRGNWLQMVHGALGQEPRTTLALMPETFHASPLPASKNIETADGISLKFKRSS</sequence>
<gene>
    <name evidence="2" type="ORF">B0H16DRAFT_1471513</name>
</gene>
<keyword evidence="3" id="KW-1185">Reference proteome</keyword>
<feature type="region of interest" description="Disordered" evidence="1">
    <location>
        <begin position="35"/>
        <end position="68"/>
    </location>
</feature>